<reference evidence="2" key="1">
    <citation type="journal article" date="2011" name="MBio">
        <title>Novel metabolic attributes of the genus Cyanothece, comprising a group of unicellular nitrogen-fixing Cyanobacteria.</title>
        <authorList>
            <person name="Bandyopadhyay A."/>
            <person name="Elvitigala T."/>
            <person name="Welsh E."/>
            <person name="Stockel J."/>
            <person name="Liberton M."/>
            <person name="Min H."/>
            <person name="Sherman L.A."/>
            <person name="Pakrasi H.B."/>
        </authorList>
    </citation>
    <scope>NUCLEOTIDE SEQUENCE [LARGE SCALE GENOMIC DNA]</scope>
    <source>
        <strain evidence="2">PCC 7822</strain>
    </source>
</reference>
<proteinExistence type="predicted"/>
<dbReference type="EMBL" id="CP002198">
    <property type="protein sequence ID" value="ADN12304.1"/>
    <property type="molecule type" value="Genomic_DNA"/>
</dbReference>
<gene>
    <name evidence="1" type="ordered locus">Cyan7822_0256</name>
</gene>
<dbReference type="RefSeq" id="WP_013320414.1">
    <property type="nucleotide sequence ID" value="NC_014501.1"/>
</dbReference>
<dbReference type="KEGG" id="cyj:Cyan7822_0256"/>
<protein>
    <submittedName>
        <fullName evidence="1">Uncharacterized protein</fullName>
    </submittedName>
</protein>
<name>E0U525_GLOV7</name>
<sequence length="40" mass="4642">MNLADCSQQVQDKIIVLKDQILRVKPSGYQEELSRIIIKK</sequence>
<dbReference type="Proteomes" id="UP000008206">
    <property type="component" value="Chromosome"/>
</dbReference>
<dbReference type="STRING" id="497965.Cyan7822_0256"/>
<organism evidence="1 2">
    <name type="scientific">Gloeothece verrucosa (strain PCC 7822)</name>
    <name type="common">Cyanothece sp. (strain PCC 7822)</name>
    <dbReference type="NCBI Taxonomy" id="497965"/>
    <lineage>
        <taxon>Bacteria</taxon>
        <taxon>Bacillati</taxon>
        <taxon>Cyanobacteriota</taxon>
        <taxon>Cyanophyceae</taxon>
        <taxon>Oscillatoriophycideae</taxon>
        <taxon>Chroococcales</taxon>
        <taxon>Aphanothecaceae</taxon>
        <taxon>Gloeothece</taxon>
        <taxon>Gloeothece verrucosa</taxon>
    </lineage>
</organism>
<accession>E0U525</accession>
<dbReference type="AlphaFoldDB" id="E0U525"/>
<evidence type="ECO:0000313" key="2">
    <source>
        <dbReference type="Proteomes" id="UP000008206"/>
    </source>
</evidence>
<keyword evidence="2" id="KW-1185">Reference proteome</keyword>
<evidence type="ECO:0000313" key="1">
    <source>
        <dbReference type="EMBL" id="ADN12304.1"/>
    </source>
</evidence>
<dbReference type="HOGENOM" id="CLU_3288316_0_0_3"/>